<feature type="domain" description="Histidine kinase" evidence="15">
    <location>
        <begin position="216"/>
        <end position="432"/>
    </location>
</feature>
<dbReference type="InterPro" id="IPR036641">
    <property type="entry name" value="HPT_dom_sf"/>
</dbReference>
<dbReference type="InterPro" id="IPR001789">
    <property type="entry name" value="Sig_transdc_resp-reg_receiver"/>
</dbReference>
<keyword evidence="6" id="KW-0812">Transmembrane</keyword>
<dbReference type="Gene3D" id="1.20.120.160">
    <property type="entry name" value="HPT domain"/>
    <property type="match status" value="1"/>
</dbReference>
<dbReference type="Gene3D" id="1.10.287.130">
    <property type="match status" value="1"/>
</dbReference>
<keyword evidence="20" id="KW-1185">Reference proteome</keyword>
<dbReference type="InterPro" id="IPR003661">
    <property type="entry name" value="HisK_dim/P_dom"/>
</dbReference>
<dbReference type="PANTHER" id="PTHR45339:SF1">
    <property type="entry name" value="HYBRID SIGNAL TRANSDUCTION HISTIDINE KINASE J"/>
    <property type="match status" value="1"/>
</dbReference>
<keyword evidence="14" id="KW-0175">Coiled coil</keyword>
<feature type="modified residue" description="4-aspartylphosphate" evidence="13">
    <location>
        <position position="618"/>
    </location>
</feature>
<evidence type="ECO:0000259" key="17">
    <source>
        <dbReference type="PROSITE" id="PS50113"/>
    </source>
</evidence>
<dbReference type="InterPro" id="IPR004358">
    <property type="entry name" value="Sig_transdc_His_kin-like_C"/>
</dbReference>
<dbReference type="InterPro" id="IPR036097">
    <property type="entry name" value="HisK_dim/P_sf"/>
</dbReference>
<dbReference type="SMART" id="SM00387">
    <property type="entry name" value="HATPase_c"/>
    <property type="match status" value="1"/>
</dbReference>
<keyword evidence="10" id="KW-0902">Two-component regulatory system</keyword>
<dbReference type="SUPFAM" id="SSF55874">
    <property type="entry name" value="ATPase domain of HSP90 chaperone/DNA topoisomerase II/histidine kinase"/>
    <property type="match status" value="1"/>
</dbReference>
<evidence type="ECO:0000256" key="13">
    <source>
        <dbReference type="PROSITE-ProRule" id="PRU00169"/>
    </source>
</evidence>
<dbReference type="CDD" id="cd17546">
    <property type="entry name" value="REC_hyHK_CKI1_RcsC-like"/>
    <property type="match status" value="1"/>
</dbReference>
<dbReference type="SUPFAM" id="SSF52172">
    <property type="entry name" value="CheY-like"/>
    <property type="match status" value="1"/>
</dbReference>
<keyword evidence="9" id="KW-1133">Transmembrane helix</keyword>
<protein>
    <recommendedName>
        <fullName evidence="3">histidine kinase</fullName>
        <ecNumber evidence="3">2.7.13.3</ecNumber>
    </recommendedName>
</protein>
<dbReference type="EC" id="2.7.13.3" evidence="3"/>
<feature type="modified residue" description="Phosphohistidine" evidence="12">
    <location>
        <position position="756"/>
    </location>
</feature>
<dbReference type="GO" id="GO:0005886">
    <property type="term" value="C:plasma membrane"/>
    <property type="evidence" value="ECO:0007669"/>
    <property type="project" value="UniProtKB-SubCell"/>
</dbReference>
<reference evidence="19" key="1">
    <citation type="submission" date="2020-09" db="EMBL/GenBank/DDBJ databases">
        <title>Pelagicoccus enzymogenes sp. nov. with an EPS production, isolated from marine sediment.</title>
        <authorList>
            <person name="Feng X."/>
        </authorList>
    </citation>
    <scope>NUCLEOTIDE SEQUENCE</scope>
    <source>
        <strain evidence="19">NFK12</strain>
    </source>
</reference>
<keyword evidence="5 13" id="KW-0597">Phosphoprotein</keyword>
<dbReference type="SUPFAM" id="SSF55785">
    <property type="entry name" value="PYP-like sensor domain (PAS domain)"/>
    <property type="match status" value="1"/>
</dbReference>
<dbReference type="EMBL" id="JACYFG010000003">
    <property type="protein sequence ID" value="MBD5778276.1"/>
    <property type="molecule type" value="Genomic_DNA"/>
</dbReference>
<evidence type="ECO:0000256" key="3">
    <source>
        <dbReference type="ARBA" id="ARBA00012438"/>
    </source>
</evidence>
<evidence type="ECO:0000256" key="11">
    <source>
        <dbReference type="ARBA" id="ARBA00023136"/>
    </source>
</evidence>
<evidence type="ECO:0000256" key="7">
    <source>
        <dbReference type="ARBA" id="ARBA00022741"/>
    </source>
</evidence>
<evidence type="ECO:0000256" key="4">
    <source>
        <dbReference type="ARBA" id="ARBA00022475"/>
    </source>
</evidence>
<dbReference type="InterPro" id="IPR036890">
    <property type="entry name" value="HATPase_C_sf"/>
</dbReference>
<keyword evidence="8" id="KW-0067">ATP-binding</keyword>
<sequence length="814" mass="90824">MPDDEQLEIWKRQYQREKQSRKEAEALLESKSRELYLANEELKSLTKELEKRVAERTKIIERQKNEALLQAAQLQESEKRFQDVTQAAGEYVWETDESLTLTYLSEQASDSLEYDIEDLVGFPLVSIFANQSDDDQDSINYLIELFKERKTFKGQALRCRDKSGNLKWHTISAVPKIDPHQRFRGYRGTGRDITDMQKARDEAIKAARAKSEFFSNMSHEIRTPLNGIVGMSRILLESNLREDQFNYAQSIKSSADSLVTLANSIFDISLIESGKLELKEKDFSIDELLDSCLDYIKGKADPKSIELRFAVARNVPQYAFGDAARLKQAILNLLENAVNFTNQGEVMLSVQATENDLIFEISDTGIGISDTEIEKIFKSYESSHSLSYQREGGSGLGLSISKGIAEAMGGQLTATSALKKGSTFRLSIPSKKASIEALSYPEKHCAVLSSDNRQAKRLAERLQRLGCQVIDTLEASQEWEKLSQKGDLLAFRFLPLGQNRPSEAEEKRDRALREKGASLVYLHRESEAGNEPGVAYIDRPVRTYRLLRALAPDPLPDDSAANLPFKGIRCLVIDDNSINLQVAESMLSKLGALVEVTTSASACIQKLKHSSFEVILMDIRMPSVNGVEATRMIRSNGIATPIIAVTANAGEGEIDTFFQAGMNGYIPKPLLSSELEAEVSRCLKLKQKTQTPATTAAHGKTSNVFDELELLSLFSHNFELSKLVVSEFSKQTKCLMEELTQLVKADNPTSTRECLHNLSGSSFNLRANAFGESCAKLSKLIGNEASEQVVDAQLKTLHEDYATLRARLEAFLNT</sequence>
<dbReference type="SMART" id="SM00448">
    <property type="entry name" value="REC"/>
    <property type="match status" value="1"/>
</dbReference>
<gene>
    <name evidence="19" type="ORF">IEN85_02060</name>
</gene>
<dbReference type="Gene3D" id="3.30.450.20">
    <property type="entry name" value="PAS domain"/>
    <property type="match status" value="1"/>
</dbReference>
<keyword evidence="11" id="KW-0472">Membrane</keyword>
<dbReference type="FunFam" id="3.30.565.10:FF:000010">
    <property type="entry name" value="Sensor histidine kinase RcsC"/>
    <property type="match status" value="1"/>
</dbReference>
<evidence type="ECO:0000256" key="12">
    <source>
        <dbReference type="PROSITE-ProRule" id="PRU00110"/>
    </source>
</evidence>
<dbReference type="InterPro" id="IPR003594">
    <property type="entry name" value="HATPase_dom"/>
</dbReference>
<dbReference type="NCBIfam" id="TIGR00229">
    <property type="entry name" value="sensory_box"/>
    <property type="match status" value="1"/>
</dbReference>
<dbReference type="InterPro" id="IPR035965">
    <property type="entry name" value="PAS-like_dom_sf"/>
</dbReference>
<feature type="domain" description="Response regulatory" evidence="16">
    <location>
        <begin position="569"/>
        <end position="683"/>
    </location>
</feature>
<dbReference type="InterPro" id="IPR011006">
    <property type="entry name" value="CheY-like_superfamily"/>
</dbReference>
<feature type="domain" description="PAC" evidence="17">
    <location>
        <begin position="150"/>
        <end position="205"/>
    </location>
</feature>
<dbReference type="InterPro" id="IPR000700">
    <property type="entry name" value="PAS-assoc_C"/>
</dbReference>
<dbReference type="SUPFAM" id="SSF47226">
    <property type="entry name" value="Histidine-containing phosphotransfer domain, HPT domain"/>
    <property type="match status" value="1"/>
</dbReference>
<evidence type="ECO:0000313" key="20">
    <source>
        <dbReference type="Proteomes" id="UP000622317"/>
    </source>
</evidence>
<dbReference type="Pfam" id="PF00072">
    <property type="entry name" value="Response_reg"/>
    <property type="match status" value="1"/>
</dbReference>
<dbReference type="PRINTS" id="PR00344">
    <property type="entry name" value="BCTRLSENSOR"/>
</dbReference>
<dbReference type="CDD" id="cd00082">
    <property type="entry name" value="HisKA"/>
    <property type="match status" value="1"/>
</dbReference>
<dbReference type="InterPro" id="IPR008207">
    <property type="entry name" value="Sig_transdc_His_kin_Hpt_dom"/>
</dbReference>
<dbReference type="Gene3D" id="3.30.565.10">
    <property type="entry name" value="Histidine kinase-like ATPase, C-terminal domain"/>
    <property type="match status" value="1"/>
</dbReference>
<dbReference type="InterPro" id="IPR000014">
    <property type="entry name" value="PAS"/>
</dbReference>
<evidence type="ECO:0000256" key="1">
    <source>
        <dbReference type="ARBA" id="ARBA00000085"/>
    </source>
</evidence>
<dbReference type="SMART" id="SM00388">
    <property type="entry name" value="HisKA"/>
    <property type="match status" value="1"/>
</dbReference>
<dbReference type="PANTHER" id="PTHR45339">
    <property type="entry name" value="HYBRID SIGNAL TRANSDUCTION HISTIDINE KINASE J"/>
    <property type="match status" value="1"/>
</dbReference>
<evidence type="ECO:0000256" key="9">
    <source>
        <dbReference type="ARBA" id="ARBA00022989"/>
    </source>
</evidence>
<accession>A0A927IFN0</accession>
<feature type="domain" description="HPt" evidence="18">
    <location>
        <begin position="717"/>
        <end position="811"/>
    </location>
</feature>
<keyword evidence="4" id="KW-1003">Cell membrane</keyword>
<evidence type="ECO:0000259" key="16">
    <source>
        <dbReference type="PROSITE" id="PS50110"/>
    </source>
</evidence>
<dbReference type="PROSITE" id="PS50110">
    <property type="entry name" value="RESPONSE_REGULATORY"/>
    <property type="match status" value="1"/>
</dbReference>
<dbReference type="AlphaFoldDB" id="A0A927IFN0"/>
<dbReference type="SUPFAM" id="SSF47384">
    <property type="entry name" value="Homodimeric domain of signal transducing histidine kinase"/>
    <property type="match status" value="1"/>
</dbReference>
<dbReference type="GO" id="GO:0000155">
    <property type="term" value="F:phosphorelay sensor kinase activity"/>
    <property type="evidence" value="ECO:0007669"/>
    <property type="project" value="InterPro"/>
</dbReference>
<evidence type="ECO:0000259" key="15">
    <source>
        <dbReference type="PROSITE" id="PS50109"/>
    </source>
</evidence>
<comment type="subcellular location">
    <subcellularLocation>
        <location evidence="2">Cell membrane</location>
        <topology evidence="2">Multi-pass membrane protein</topology>
    </subcellularLocation>
</comment>
<feature type="coiled-coil region" evidence="14">
    <location>
        <begin position="7"/>
        <end position="80"/>
    </location>
</feature>
<comment type="caution">
    <text evidence="19">The sequence shown here is derived from an EMBL/GenBank/DDBJ whole genome shotgun (WGS) entry which is preliminary data.</text>
</comment>
<dbReference type="Pfam" id="PF13426">
    <property type="entry name" value="PAS_9"/>
    <property type="match status" value="1"/>
</dbReference>
<dbReference type="Pfam" id="PF00512">
    <property type="entry name" value="HisKA"/>
    <property type="match status" value="1"/>
</dbReference>
<evidence type="ECO:0000256" key="14">
    <source>
        <dbReference type="SAM" id="Coils"/>
    </source>
</evidence>
<evidence type="ECO:0000259" key="18">
    <source>
        <dbReference type="PROSITE" id="PS50894"/>
    </source>
</evidence>
<evidence type="ECO:0000256" key="10">
    <source>
        <dbReference type="ARBA" id="ARBA00023012"/>
    </source>
</evidence>
<evidence type="ECO:0000256" key="8">
    <source>
        <dbReference type="ARBA" id="ARBA00022840"/>
    </source>
</evidence>
<evidence type="ECO:0000256" key="2">
    <source>
        <dbReference type="ARBA" id="ARBA00004651"/>
    </source>
</evidence>
<dbReference type="Proteomes" id="UP000622317">
    <property type="component" value="Unassembled WGS sequence"/>
</dbReference>
<dbReference type="GO" id="GO:0005524">
    <property type="term" value="F:ATP binding"/>
    <property type="evidence" value="ECO:0007669"/>
    <property type="project" value="UniProtKB-KW"/>
</dbReference>
<dbReference type="Gene3D" id="3.40.50.2300">
    <property type="match status" value="1"/>
</dbReference>
<dbReference type="PROSITE" id="PS50894">
    <property type="entry name" value="HPT"/>
    <property type="match status" value="1"/>
</dbReference>
<evidence type="ECO:0000256" key="6">
    <source>
        <dbReference type="ARBA" id="ARBA00022692"/>
    </source>
</evidence>
<dbReference type="InterPro" id="IPR005467">
    <property type="entry name" value="His_kinase_dom"/>
</dbReference>
<name>A0A927IFN0_9BACT</name>
<evidence type="ECO:0000256" key="5">
    <source>
        <dbReference type="ARBA" id="ARBA00022553"/>
    </source>
</evidence>
<dbReference type="Pfam" id="PF02518">
    <property type="entry name" value="HATPase_c"/>
    <property type="match status" value="1"/>
</dbReference>
<organism evidence="19 20">
    <name type="scientific">Pelagicoccus enzymogenes</name>
    <dbReference type="NCBI Taxonomy" id="2773457"/>
    <lineage>
        <taxon>Bacteria</taxon>
        <taxon>Pseudomonadati</taxon>
        <taxon>Verrucomicrobiota</taxon>
        <taxon>Opitutia</taxon>
        <taxon>Puniceicoccales</taxon>
        <taxon>Pelagicoccaceae</taxon>
        <taxon>Pelagicoccus</taxon>
    </lineage>
</organism>
<dbReference type="PROSITE" id="PS50113">
    <property type="entry name" value="PAC"/>
    <property type="match status" value="1"/>
</dbReference>
<keyword evidence="7" id="KW-0547">Nucleotide-binding</keyword>
<comment type="catalytic activity">
    <reaction evidence="1">
        <text>ATP + protein L-histidine = ADP + protein N-phospho-L-histidine.</text>
        <dbReference type="EC" id="2.7.13.3"/>
    </reaction>
</comment>
<proteinExistence type="predicted"/>
<dbReference type="PROSITE" id="PS50109">
    <property type="entry name" value="HIS_KIN"/>
    <property type="match status" value="1"/>
</dbReference>
<evidence type="ECO:0000313" key="19">
    <source>
        <dbReference type="EMBL" id="MBD5778276.1"/>
    </source>
</evidence>
<dbReference type="RefSeq" id="WP_191615409.1">
    <property type="nucleotide sequence ID" value="NZ_JACYFG010000003.1"/>
</dbReference>